<comment type="pathway">
    <text evidence="1 8">Cofactor biosynthesis; (R)-pantothenate biosynthesis; (R)-pantoate from 3-methyl-2-oxobutanoate: step 1/2.</text>
</comment>
<dbReference type="STRING" id="1542390.KX01_948"/>
<evidence type="ECO:0000256" key="4">
    <source>
        <dbReference type="ARBA" id="ARBA00022655"/>
    </source>
</evidence>
<dbReference type="AlphaFoldDB" id="A0A1J0KSP6"/>
<dbReference type="GO" id="GO:0000287">
    <property type="term" value="F:magnesium ion binding"/>
    <property type="evidence" value="ECO:0007669"/>
    <property type="project" value="TreeGrafter"/>
</dbReference>
<feature type="binding site" evidence="8 10">
    <location>
        <position position="88"/>
    </location>
    <ligand>
        <name>3-methyl-2-oxobutanoate</name>
        <dbReference type="ChEBI" id="CHEBI:11851"/>
    </ligand>
</feature>
<dbReference type="KEGG" id="frc:KX01_948"/>
<dbReference type="NCBIfam" id="TIGR00222">
    <property type="entry name" value="panB"/>
    <property type="match status" value="1"/>
</dbReference>
<accession>A0A1J0KSP6</accession>
<feature type="binding site" evidence="8 10">
    <location>
        <begin position="49"/>
        <end position="50"/>
    </location>
    <ligand>
        <name>3-methyl-2-oxobutanoate</name>
        <dbReference type="ChEBI" id="CHEBI:11851"/>
    </ligand>
</feature>
<keyword evidence="12" id="KW-0489">Methyltransferase</keyword>
<dbReference type="Pfam" id="PF02548">
    <property type="entry name" value="Pantoate_transf"/>
    <property type="match status" value="1"/>
</dbReference>
<dbReference type="Gene3D" id="3.20.20.60">
    <property type="entry name" value="Phosphoenolpyruvate-binding domains"/>
    <property type="match status" value="1"/>
</dbReference>
<keyword evidence="8" id="KW-0963">Cytoplasm</keyword>
<proteinExistence type="inferred from homology"/>
<feature type="binding site" evidence="8 11">
    <location>
        <position position="119"/>
    </location>
    <ligand>
        <name>Mg(2+)</name>
        <dbReference type="ChEBI" id="CHEBI:18420"/>
    </ligand>
</feature>
<evidence type="ECO:0000256" key="10">
    <source>
        <dbReference type="PIRSR" id="PIRSR000388-2"/>
    </source>
</evidence>
<feature type="binding site" evidence="8 10">
    <location>
        <position position="117"/>
    </location>
    <ligand>
        <name>3-methyl-2-oxobutanoate</name>
        <dbReference type="ChEBI" id="CHEBI:11851"/>
    </ligand>
</feature>
<dbReference type="InterPro" id="IPR015813">
    <property type="entry name" value="Pyrv/PenolPyrv_kinase-like_dom"/>
</dbReference>
<comment type="subcellular location">
    <subcellularLocation>
        <location evidence="8">Cytoplasm</location>
    </subcellularLocation>
</comment>
<organism evidence="12 13">
    <name type="scientific">Francisella frigiditurris</name>
    <dbReference type="NCBI Taxonomy" id="1542390"/>
    <lineage>
        <taxon>Bacteria</taxon>
        <taxon>Pseudomonadati</taxon>
        <taxon>Pseudomonadota</taxon>
        <taxon>Gammaproteobacteria</taxon>
        <taxon>Thiotrichales</taxon>
        <taxon>Francisellaceae</taxon>
        <taxon>Francisella</taxon>
    </lineage>
</organism>
<keyword evidence="6 8" id="KW-0479">Metal-binding</keyword>
<dbReference type="PANTHER" id="PTHR20881">
    <property type="entry name" value="3-METHYL-2-OXOBUTANOATE HYDROXYMETHYLTRANSFERASE"/>
    <property type="match status" value="1"/>
</dbReference>
<dbReference type="CDD" id="cd06557">
    <property type="entry name" value="KPHMT-like"/>
    <property type="match status" value="1"/>
</dbReference>
<dbReference type="InterPro" id="IPR003700">
    <property type="entry name" value="Pantoate_hydroxy_MeTrfase"/>
</dbReference>
<dbReference type="OrthoDB" id="9781789at2"/>
<dbReference type="GO" id="GO:0003864">
    <property type="term" value="F:3-methyl-2-oxobutanoate hydroxymethyltransferase activity"/>
    <property type="evidence" value="ECO:0007669"/>
    <property type="project" value="UniProtKB-UniRule"/>
</dbReference>
<sequence length="272" mass="29784">MTKVKSKLLPSQLLNYKRDKKKISMLTCYDYSFACIANESEIDILLVGDSGVMTIFGYPDTTHATIEMMEFMTKAVHSGAPNKFIVGDMPFLSNRKGIRYAVECAEKLIKAGANSIKIEGVEGHADVIEHIVNSGIPVMGHLGLTPQSVNSLGYKVQGKTTDSAELIKQQALLLQKLGCFALVLECVPSVLAKEITELLSIPVIGIGAGKDVDGQVLVLQDMLGMTSNLKPKFVRHFFSGFTDIKTAFDKYHDEVNNISYPAQSESYDIQIA</sequence>
<evidence type="ECO:0000256" key="7">
    <source>
        <dbReference type="ARBA" id="ARBA00056497"/>
    </source>
</evidence>
<keyword evidence="4 8" id="KW-0566">Pantothenate biosynthesis</keyword>
<dbReference type="InterPro" id="IPR040442">
    <property type="entry name" value="Pyrv_kinase-like_dom_sf"/>
</dbReference>
<evidence type="ECO:0000256" key="1">
    <source>
        <dbReference type="ARBA" id="ARBA00005033"/>
    </source>
</evidence>
<protein>
    <recommendedName>
        <fullName evidence="8">3-methyl-2-oxobutanoate hydroxymethyltransferase</fullName>
        <ecNumber evidence="8">2.1.2.11</ecNumber>
    </recommendedName>
    <alternativeName>
        <fullName evidence="8">Ketopantoate hydroxymethyltransferase</fullName>
        <shortName evidence="8">KPHMT</shortName>
    </alternativeName>
</protein>
<evidence type="ECO:0000256" key="11">
    <source>
        <dbReference type="PIRSR" id="PIRSR000388-3"/>
    </source>
</evidence>
<keyword evidence="13" id="KW-1185">Reference proteome</keyword>
<gene>
    <name evidence="8 12" type="primary">panB</name>
    <name evidence="12" type="ORF">KX01_948</name>
</gene>
<evidence type="ECO:0000256" key="8">
    <source>
        <dbReference type="HAMAP-Rule" id="MF_00156"/>
    </source>
</evidence>
<name>A0A1J0KSP6_9GAMM</name>
<comment type="cofactor">
    <cofactor evidence="8 11">
        <name>Mg(2+)</name>
        <dbReference type="ChEBI" id="CHEBI:18420"/>
    </cofactor>
    <text evidence="8 11">Binds 1 Mg(2+) ion per subunit.</text>
</comment>
<evidence type="ECO:0000313" key="13">
    <source>
        <dbReference type="Proteomes" id="UP000182521"/>
    </source>
</evidence>
<reference evidence="13" key="1">
    <citation type="submission" date="2014-10" db="EMBL/GenBank/DDBJ databases">
        <authorList>
            <person name="Kuske C.R."/>
            <person name="Challacombe J.F."/>
            <person name="Daligault H.E."/>
            <person name="Davenport K.W."/>
            <person name="Johnson S.L."/>
            <person name="Siddaramappa S."/>
            <person name="Petersen J.M."/>
        </authorList>
    </citation>
    <scope>NUCLEOTIDE SEQUENCE [LARGE SCALE GENOMIC DNA]</scope>
    <source>
        <strain evidence="13">CA97-1460</strain>
    </source>
</reference>
<keyword evidence="8 11" id="KW-0460">Magnesium</keyword>
<keyword evidence="5 8" id="KW-0808">Transferase</keyword>
<evidence type="ECO:0000256" key="3">
    <source>
        <dbReference type="ARBA" id="ARBA00011424"/>
    </source>
</evidence>
<dbReference type="GO" id="GO:0032259">
    <property type="term" value="P:methylation"/>
    <property type="evidence" value="ECO:0007669"/>
    <property type="project" value="UniProtKB-KW"/>
</dbReference>
<comment type="catalytic activity">
    <reaction evidence="8">
        <text>(6R)-5,10-methylene-5,6,7,8-tetrahydrofolate + 3-methyl-2-oxobutanoate + H2O = 2-dehydropantoate + (6S)-5,6,7,8-tetrahydrofolate</text>
        <dbReference type="Rhea" id="RHEA:11824"/>
        <dbReference type="ChEBI" id="CHEBI:11561"/>
        <dbReference type="ChEBI" id="CHEBI:11851"/>
        <dbReference type="ChEBI" id="CHEBI:15377"/>
        <dbReference type="ChEBI" id="CHEBI:15636"/>
        <dbReference type="ChEBI" id="CHEBI:57453"/>
        <dbReference type="EC" id="2.1.2.11"/>
    </reaction>
</comment>
<dbReference type="PIRSF" id="PIRSF000388">
    <property type="entry name" value="Pantoate_hydroxy_MeTrfase"/>
    <property type="match status" value="1"/>
</dbReference>
<dbReference type="GO" id="GO:0015940">
    <property type="term" value="P:pantothenate biosynthetic process"/>
    <property type="evidence" value="ECO:0007669"/>
    <property type="project" value="UniProtKB-UniRule"/>
</dbReference>
<comment type="subunit">
    <text evidence="3 8">Homodecamer; pentamer of dimers.</text>
</comment>
<dbReference type="Proteomes" id="UP000182521">
    <property type="component" value="Chromosome"/>
</dbReference>
<dbReference type="UniPathway" id="UPA00028">
    <property type="reaction ID" value="UER00003"/>
</dbReference>
<dbReference type="RefSeq" id="WP_071663880.1">
    <property type="nucleotide sequence ID" value="NZ_CP009654.1"/>
</dbReference>
<evidence type="ECO:0000256" key="9">
    <source>
        <dbReference type="PIRSR" id="PIRSR000388-1"/>
    </source>
</evidence>
<dbReference type="FunFam" id="3.20.20.60:FF:000003">
    <property type="entry name" value="3-methyl-2-oxobutanoate hydroxymethyltransferase"/>
    <property type="match status" value="1"/>
</dbReference>
<comment type="function">
    <text evidence="7 8">Catalyzes the reversible reaction in which hydroxymethyl group from 5,10-methylenetetrahydrofolate is transferred onto alpha-ketoisovalerate to form ketopantoate.</text>
</comment>
<feature type="binding site" evidence="8 11">
    <location>
        <position position="49"/>
    </location>
    <ligand>
        <name>Mg(2+)</name>
        <dbReference type="ChEBI" id="CHEBI:18420"/>
    </ligand>
</feature>
<dbReference type="GO" id="GO:0005737">
    <property type="term" value="C:cytoplasm"/>
    <property type="evidence" value="ECO:0007669"/>
    <property type="project" value="UniProtKB-SubCell"/>
</dbReference>
<comment type="similarity">
    <text evidence="2 8">Belongs to the PanB family.</text>
</comment>
<feature type="binding site" evidence="8 11">
    <location>
        <position position="88"/>
    </location>
    <ligand>
        <name>Mg(2+)</name>
        <dbReference type="ChEBI" id="CHEBI:18420"/>
    </ligand>
</feature>
<dbReference type="SUPFAM" id="SSF51621">
    <property type="entry name" value="Phosphoenolpyruvate/pyruvate domain"/>
    <property type="match status" value="1"/>
</dbReference>
<evidence type="ECO:0000256" key="5">
    <source>
        <dbReference type="ARBA" id="ARBA00022679"/>
    </source>
</evidence>
<evidence type="ECO:0000313" key="12">
    <source>
        <dbReference type="EMBL" id="APC96652.1"/>
    </source>
</evidence>
<dbReference type="HAMAP" id="MF_00156">
    <property type="entry name" value="PanB"/>
    <property type="match status" value="1"/>
</dbReference>
<dbReference type="PANTHER" id="PTHR20881:SF0">
    <property type="entry name" value="3-METHYL-2-OXOBUTANOATE HYDROXYMETHYLTRANSFERASE"/>
    <property type="match status" value="1"/>
</dbReference>
<dbReference type="NCBIfam" id="NF001452">
    <property type="entry name" value="PRK00311.1"/>
    <property type="match status" value="1"/>
</dbReference>
<evidence type="ECO:0000256" key="2">
    <source>
        <dbReference type="ARBA" id="ARBA00008676"/>
    </source>
</evidence>
<evidence type="ECO:0000256" key="6">
    <source>
        <dbReference type="ARBA" id="ARBA00022723"/>
    </source>
</evidence>
<dbReference type="GO" id="GO:0008168">
    <property type="term" value="F:methyltransferase activity"/>
    <property type="evidence" value="ECO:0007669"/>
    <property type="project" value="UniProtKB-KW"/>
</dbReference>
<dbReference type="EC" id="2.1.2.11" evidence="8"/>
<dbReference type="EMBL" id="CP009654">
    <property type="protein sequence ID" value="APC96652.1"/>
    <property type="molecule type" value="Genomic_DNA"/>
</dbReference>
<feature type="active site" description="Proton acceptor" evidence="8 9">
    <location>
        <position position="185"/>
    </location>
</feature>